<reference evidence="4" key="1">
    <citation type="journal article" date="2017" name="Genome Biol.">
        <title>Comparative genomics reveals high biological diversity and specific adaptations in the industrially and medically important fungal genus Aspergillus.</title>
        <authorList>
            <person name="de Vries R.P."/>
            <person name="Riley R."/>
            <person name="Wiebenga A."/>
            <person name="Aguilar-Osorio G."/>
            <person name="Amillis S."/>
            <person name="Uchima C.A."/>
            <person name="Anderluh G."/>
            <person name="Asadollahi M."/>
            <person name="Askin M."/>
            <person name="Barry K."/>
            <person name="Battaglia E."/>
            <person name="Bayram O."/>
            <person name="Benocci T."/>
            <person name="Braus-Stromeyer S.A."/>
            <person name="Caldana C."/>
            <person name="Canovas D."/>
            <person name="Cerqueira G.C."/>
            <person name="Chen F."/>
            <person name="Chen W."/>
            <person name="Choi C."/>
            <person name="Clum A."/>
            <person name="Dos Santos R.A."/>
            <person name="Damasio A.R."/>
            <person name="Diallinas G."/>
            <person name="Emri T."/>
            <person name="Fekete E."/>
            <person name="Flipphi M."/>
            <person name="Freyberg S."/>
            <person name="Gallo A."/>
            <person name="Gournas C."/>
            <person name="Habgood R."/>
            <person name="Hainaut M."/>
            <person name="Harispe M.L."/>
            <person name="Henrissat B."/>
            <person name="Hilden K.S."/>
            <person name="Hope R."/>
            <person name="Hossain A."/>
            <person name="Karabika E."/>
            <person name="Karaffa L."/>
            <person name="Karanyi Z."/>
            <person name="Krasevec N."/>
            <person name="Kuo A."/>
            <person name="Kusch H."/>
            <person name="LaButti K."/>
            <person name="Lagendijk E.L."/>
            <person name="Lapidus A."/>
            <person name="Levasseur A."/>
            <person name="Lindquist E."/>
            <person name="Lipzen A."/>
            <person name="Logrieco A.F."/>
            <person name="MacCabe A."/>
            <person name="Maekelae M.R."/>
            <person name="Malavazi I."/>
            <person name="Melin P."/>
            <person name="Meyer V."/>
            <person name="Mielnichuk N."/>
            <person name="Miskei M."/>
            <person name="Molnar A.P."/>
            <person name="Mule G."/>
            <person name="Ngan C.Y."/>
            <person name="Orejas M."/>
            <person name="Orosz E."/>
            <person name="Ouedraogo J.P."/>
            <person name="Overkamp K.M."/>
            <person name="Park H.-S."/>
            <person name="Perrone G."/>
            <person name="Piumi F."/>
            <person name="Punt P.J."/>
            <person name="Ram A.F."/>
            <person name="Ramon A."/>
            <person name="Rauscher S."/>
            <person name="Record E."/>
            <person name="Riano-Pachon D.M."/>
            <person name="Robert V."/>
            <person name="Roehrig J."/>
            <person name="Ruller R."/>
            <person name="Salamov A."/>
            <person name="Salih N.S."/>
            <person name="Samson R.A."/>
            <person name="Sandor E."/>
            <person name="Sanguinetti M."/>
            <person name="Schuetze T."/>
            <person name="Sepcic K."/>
            <person name="Shelest E."/>
            <person name="Sherlock G."/>
            <person name="Sophianopoulou V."/>
            <person name="Squina F.M."/>
            <person name="Sun H."/>
            <person name="Susca A."/>
            <person name="Todd R.B."/>
            <person name="Tsang A."/>
            <person name="Unkles S.E."/>
            <person name="van de Wiele N."/>
            <person name="van Rossen-Uffink D."/>
            <person name="Oliveira J.V."/>
            <person name="Vesth T.C."/>
            <person name="Visser J."/>
            <person name="Yu J.-H."/>
            <person name="Zhou M."/>
            <person name="Andersen M.R."/>
            <person name="Archer D.B."/>
            <person name="Baker S.E."/>
            <person name="Benoit I."/>
            <person name="Brakhage A.A."/>
            <person name="Braus G.H."/>
            <person name="Fischer R."/>
            <person name="Frisvad J.C."/>
            <person name="Goldman G.H."/>
            <person name="Houbraken J."/>
            <person name="Oakley B."/>
            <person name="Pocsi I."/>
            <person name="Scazzocchio C."/>
            <person name="Seiboth B."/>
            <person name="vanKuyk P.A."/>
            <person name="Wortman J."/>
            <person name="Dyer P.S."/>
            <person name="Grigoriev I.V."/>
        </authorList>
    </citation>
    <scope>NUCLEOTIDE SEQUENCE [LARGE SCALE GENOMIC DNA]</scope>
    <source>
        <strain evidence="4">CBS 506.65</strain>
    </source>
</reference>
<feature type="domain" description="YAG7-like dimerisation" evidence="2">
    <location>
        <begin position="110"/>
        <end position="192"/>
    </location>
</feature>
<evidence type="ECO:0000313" key="3">
    <source>
        <dbReference type="EMBL" id="OJJ44161.1"/>
    </source>
</evidence>
<protein>
    <recommendedName>
        <fullName evidence="2">YAG7-like dimerisation domain-containing protein</fullName>
    </recommendedName>
</protein>
<evidence type="ECO:0000259" key="2">
    <source>
        <dbReference type="Pfam" id="PF26434"/>
    </source>
</evidence>
<gene>
    <name evidence="3" type="ORF">ASPZODRAFT_32527</name>
</gene>
<dbReference type="InterPro" id="IPR058602">
    <property type="entry name" value="YAG7_dimerisation_dom"/>
</dbReference>
<feature type="region of interest" description="Disordered" evidence="1">
    <location>
        <begin position="315"/>
        <end position="380"/>
    </location>
</feature>
<dbReference type="AlphaFoldDB" id="A0A1L9SAJ3"/>
<accession>A0A1L9SAJ3</accession>
<dbReference type="VEuPathDB" id="FungiDB:ASPZODRAFT_32527"/>
<dbReference type="OrthoDB" id="5399559at2759"/>
<evidence type="ECO:0000313" key="4">
    <source>
        <dbReference type="Proteomes" id="UP000184188"/>
    </source>
</evidence>
<feature type="region of interest" description="Disordered" evidence="1">
    <location>
        <begin position="256"/>
        <end position="275"/>
    </location>
</feature>
<dbReference type="Proteomes" id="UP000184188">
    <property type="component" value="Unassembled WGS sequence"/>
</dbReference>
<dbReference type="STRING" id="1073090.A0A1L9SAJ3"/>
<keyword evidence="4" id="KW-1185">Reference proteome</keyword>
<feature type="non-terminal residue" evidence="3">
    <location>
        <position position="380"/>
    </location>
</feature>
<dbReference type="Pfam" id="PF26434">
    <property type="entry name" value="YAG7_C"/>
    <property type="match status" value="1"/>
</dbReference>
<name>A0A1L9SAJ3_9EURO</name>
<feature type="non-terminal residue" evidence="3">
    <location>
        <position position="1"/>
    </location>
</feature>
<evidence type="ECO:0000256" key="1">
    <source>
        <dbReference type="SAM" id="MobiDB-lite"/>
    </source>
</evidence>
<proteinExistence type="predicted"/>
<dbReference type="EMBL" id="KV878349">
    <property type="protein sequence ID" value="OJJ44161.1"/>
    <property type="molecule type" value="Genomic_DNA"/>
</dbReference>
<dbReference type="GeneID" id="34614705"/>
<organism evidence="3 4">
    <name type="scientific">Penicilliopsis zonata CBS 506.65</name>
    <dbReference type="NCBI Taxonomy" id="1073090"/>
    <lineage>
        <taxon>Eukaryota</taxon>
        <taxon>Fungi</taxon>
        <taxon>Dikarya</taxon>
        <taxon>Ascomycota</taxon>
        <taxon>Pezizomycotina</taxon>
        <taxon>Eurotiomycetes</taxon>
        <taxon>Eurotiomycetidae</taxon>
        <taxon>Eurotiales</taxon>
        <taxon>Aspergillaceae</taxon>
        <taxon>Penicilliopsis</taxon>
    </lineage>
</organism>
<feature type="compositionally biased region" description="Basic and acidic residues" evidence="1">
    <location>
        <begin position="347"/>
        <end position="373"/>
    </location>
</feature>
<dbReference type="RefSeq" id="XP_022578671.1">
    <property type="nucleotide sequence ID" value="XM_022728241.1"/>
</dbReference>
<sequence length="380" mass="40176">LGRNLRNAVKKLNATAKVDTIIAENPGRSLDELVAENKINADQRAQALKKPALQATVAQLEEKIGHYKQVTAHYEERLTSQKTALDKAHKEEVEALREKVLAEAAETSKNRFTEQLLTLSKFLCAAASVRRSGDETSTDTRAFEGVLFQVYGGTQEAVASMLKLIDGADEKVVSVEGETLEVTFAKVKQLSESGTEGTTAASEQAAQAQVTDCTVANAGLTELQDSALTAGAVVATQSEAAPPAQTLVSDAANPLAESAWEPTASSPSANADGWVEVPRDPAETETGLQATPAQIETGLKSDLPATQPTGAWAEEPVASPKQGTDGFEPVVHHQRQNSGRGRGRGRGRGDGSRGRGPRGDFRGRGRGRGEFRGGNRGRGG</sequence>